<dbReference type="AlphaFoldDB" id="A0AA40AZ01"/>
<gene>
    <name evidence="1" type="ORF">B0H67DRAFT_550322</name>
</gene>
<comment type="caution">
    <text evidence="1">The sequence shown here is derived from an EMBL/GenBank/DDBJ whole genome shotgun (WGS) entry which is preliminary data.</text>
</comment>
<evidence type="ECO:0000313" key="2">
    <source>
        <dbReference type="Proteomes" id="UP001172102"/>
    </source>
</evidence>
<proteinExistence type="predicted"/>
<organism evidence="1 2">
    <name type="scientific">Lasiosphaeris hirsuta</name>
    <dbReference type="NCBI Taxonomy" id="260670"/>
    <lineage>
        <taxon>Eukaryota</taxon>
        <taxon>Fungi</taxon>
        <taxon>Dikarya</taxon>
        <taxon>Ascomycota</taxon>
        <taxon>Pezizomycotina</taxon>
        <taxon>Sordariomycetes</taxon>
        <taxon>Sordariomycetidae</taxon>
        <taxon>Sordariales</taxon>
        <taxon>Lasiosphaeriaceae</taxon>
        <taxon>Lasiosphaeris</taxon>
    </lineage>
</organism>
<protein>
    <submittedName>
        <fullName evidence="1">Uncharacterized protein</fullName>
    </submittedName>
</protein>
<reference evidence="1" key="1">
    <citation type="submission" date="2023-06" db="EMBL/GenBank/DDBJ databases">
        <title>Genome-scale phylogeny and comparative genomics of the fungal order Sordariales.</title>
        <authorList>
            <consortium name="Lawrence Berkeley National Laboratory"/>
            <person name="Hensen N."/>
            <person name="Bonometti L."/>
            <person name="Westerberg I."/>
            <person name="Brannstrom I.O."/>
            <person name="Guillou S."/>
            <person name="Cros-Aarteil S."/>
            <person name="Calhoun S."/>
            <person name="Haridas S."/>
            <person name="Kuo A."/>
            <person name="Mondo S."/>
            <person name="Pangilinan J."/>
            <person name="Riley R."/>
            <person name="Labutti K."/>
            <person name="Andreopoulos B."/>
            <person name="Lipzen A."/>
            <person name="Chen C."/>
            <person name="Yanf M."/>
            <person name="Daum C."/>
            <person name="Ng V."/>
            <person name="Clum A."/>
            <person name="Steindorff A."/>
            <person name="Ohm R."/>
            <person name="Martin F."/>
            <person name="Silar P."/>
            <person name="Natvig D."/>
            <person name="Lalanne C."/>
            <person name="Gautier V."/>
            <person name="Ament-Velasquez S.L."/>
            <person name="Kruys A."/>
            <person name="Hutchinson M.I."/>
            <person name="Powell A.J."/>
            <person name="Barry K."/>
            <person name="Miller A.N."/>
            <person name="Grigoriev I.V."/>
            <person name="Debuchy R."/>
            <person name="Gladieux P."/>
            <person name="Thoren M.H."/>
            <person name="Johannesson H."/>
        </authorList>
    </citation>
    <scope>NUCLEOTIDE SEQUENCE</scope>
    <source>
        <strain evidence="1">SMH4607-1</strain>
    </source>
</reference>
<keyword evidence="2" id="KW-1185">Reference proteome</keyword>
<sequence length="204" mass="22676">MCPDLLRRPLRRRSRGRYRKSAEEATLLTQASAEESTPVNQAEALLGLKGGHRETEHMLTNEAYLDALGQLVTSPFLARWLGREYDPQQCWIGNLRTLAGYPMLSDVNPRSTFRLYDAGAESMSRFLARSGCPLSVDRKAVYRLETVATVGGASCAFPWSLATLEAAPRFSLVEKAAAECPEVMILVRVRNVYSNMSLSLHVNP</sequence>
<evidence type="ECO:0000313" key="1">
    <source>
        <dbReference type="EMBL" id="KAK0724588.1"/>
    </source>
</evidence>
<dbReference type="EMBL" id="JAUKUA010000002">
    <property type="protein sequence ID" value="KAK0724588.1"/>
    <property type="molecule type" value="Genomic_DNA"/>
</dbReference>
<dbReference type="Proteomes" id="UP001172102">
    <property type="component" value="Unassembled WGS sequence"/>
</dbReference>
<accession>A0AA40AZ01</accession>
<name>A0AA40AZ01_9PEZI</name>